<protein>
    <submittedName>
        <fullName evidence="3">AAEL002875-PA</fullName>
    </submittedName>
</protein>
<reference evidence="3" key="2">
    <citation type="journal article" date="2007" name="Science">
        <title>Genome sequence of Aedes aegypti, a major arbovirus vector.</title>
        <authorList>
            <person name="Nene V."/>
            <person name="Wortman J.R."/>
            <person name="Lawson D."/>
            <person name="Haas B."/>
            <person name="Kodira C."/>
            <person name="Tu Z.J."/>
            <person name="Loftus B."/>
            <person name="Xi Z."/>
            <person name="Megy K."/>
            <person name="Grabherr M."/>
            <person name="Ren Q."/>
            <person name="Zdobnov E.M."/>
            <person name="Lobo N.F."/>
            <person name="Campbell K.S."/>
            <person name="Brown S.E."/>
            <person name="Bonaldo M.F."/>
            <person name="Zhu J."/>
            <person name="Sinkins S.P."/>
            <person name="Hogenkamp D.G."/>
            <person name="Amedeo P."/>
            <person name="Arensburger P."/>
            <person name="Atkinson P.W."/>
            <person name="Bidwell S."/>
            <person name="Biedler J."/>
            <person name="Birney E."/>
            <person name="Bruggner R.V."/>
            <person name="Costas J."/>
            <person name="Coy M.R."/>
            <person name="Crabtree J."/>
            <person name="Crawford M."/>
            <person name="Debruyn B."/>
            <person name="Decaprio D."/>
            <person name="Eiglmeier K."/>
            <person name="Eisenstadt E."/>
            <person name="El-Dorry H."/>
            <person name="Gelbart W.M."/>
            <person name="Gomes S.L."/>
            <person name="Hammond M."/>
            <person name="Hannick L.I."/>
            <person name="Hogan J.R."/>
            <person name="Holmes M.H."/>
            <person name="Jaffe D."/>
            <person name="Johnston J.S."/>
            <person name="Kennedy R.C."/>
            <person name="Koo H."/>
            <person name="Kravitz S."/>
            <person name="Kriventseva E.V."/>
            <person name="Kulp D."/>
            <person name="Labutti K."/>
            <person name="Lee E."/>
            <person name="Li S."/>
            <person name="Lovin D.D."/>
            <person name="Mao C."/>
            <person name="Mauceli E."/>
            <person name="Menck C.F."/>
            <person name="Miller J.R."/>
            <person name="Montgomery P."/>
            <person name="Mori A."/>
            <person name="Nascimento A.L."/>
            <person name="Naveira H.F."/>
            <person name="Nusbaum C."/>
            <person name="O'leary S."/>
            <person name="Orvis J."/>
            <person name="Pertea M."/>
            <person name="Quesneville H."/>
            <person name="Reidenbach K.R."/>
            <person name="Rogers Y.H."/>
            <person name="Roth C.W."/>
            <person name="Schneider J.R."/>
            <person name="Schatz M."/>
            <person name="Shumway M."/>
            <person name="Stanke M."/>
            <person name="Stinson E.O."/>
            <person name="Tubio J.M."/>
            <person name="Vanzee J.P."/>
            <person name="Verjovski-Almeida S."/>
            <person name="Werner D."/>
            <person name="White O."/>
            <person name="Wyder S."/>
            <person name="Zeng Q."/>
            <person name="Zhao Q."/>
            <person name="Zhao Y."/>
            <person name="Hill C.A."/>
            <person name="Raikhel A.S."/>
            <person name="Soares M.B."/>
            <person name="Knudson D.L."/>
            <person name="Lee N.H."/>
            <person name="Galagan J."/>
            <person name="Salzberg S.L."/>
            <person name="Paulsen I.T."/>
            <person name="Dimopoulos G."/>
            <person name="Collins F.H."/>
            <person name="Birren B."/>
            <person name="Fraser-Liggett C.M."/>
            <person name="Severson D.W."/>
        </authorList>
    </citation>
    <scope>NUCLEOTIDE SEQUENCE [LARGE SCALE GENOMIC DNA]</scope>
    <source>
        <strain evidence="3">Liverpool</strain>
    </source>
</reference>
<dbReference type="InterPro" id="IPR025527">
    <property type="entry name" value="HUWE1/Rev1_UBM"/>
</dbReference>
<name>Q17GX6_AEDAE</name>
<organism evidence="3 4">
    <name type="scientific">Aedes aegypti</name>
    <name type="common">Yellowfever mosquito</name>
    <name type="synonym">Culex aegypti</name>
    <dbReference type="NCBI Taxonomy" id="7159"/>
    <lineage>
        <taxon>Eukaryota</taxon>
        <taxon>Metazoa</taxon>
        <taxon>Ecdysozoa</taxon>
        <taxon>Arthropoda</taxon>
        <taxon>Hexapoda</taxon>
        <taxon>Insecta</taxon>
        <taxon>Pterygota</taxon>
        <taxon>Neoptera</taxon>
        <taxon>Endopterygota</taxon>
        <taxon>Diptera</taxon>
        <taxon>Nematocera</taxon>
        <taxon>Culicoidea</taxon>
        <taxon>Culicidae</taxon>
        <taxon>Culicinae</taxon>
        <taxon>Aedini</taxon>
        <taxon>Aedes</taxon>
        <taxon>Stegomyia</taxon>
    </lineage>
</organism>
<dbReference type="GO" id="GO:0016740">
    <property type="term" value="F:transferase activity"/>
    <property type="evidence" value="ECO:0007669"/>
    <property type="project" value="UniProtKB-KW"/>
</dbReference>
<dbReference type="HOGENOM" id="CLU_807015_0_0_1"/>
<reference evidence="3" key="3">
    <citation type="submission" date="2012-09" db="EMBL/GenBank/DDBJ databases">
        <authorList>
            <consortium name="VectorBase"/>
        </authorList>
    </citation>
    <scope>NUCLEOTIDE SEQUENCE</scope>
    <source>
        <strain evidence="3">Liverpool</strain>
    </source>
</reference>
<proteinExistence type="predicted"/>
<evidence type="ECO:0000313" key="4">
    <source>
        <dbReference type="Proteomes" id="UP000682892"/>
    </source>
</evidence>
<sequence length="344" mass="40490">MKLSAFLITTLVLASAAMAFPQRPTGDESRLERLDRFLNLLPEDLRAEIEDSVRDAVANGKRPQISDEVRDQIREHMSGLKQQHQHKLNRFLSMLPEELRREVEAVLEQSAANGEFPKASEELRNKIRDHFAAMKEERKHRLDKFMSLLSEELRAEVEGLLREPLVDGERPRASDELREKIREHFQNLKGAHRERLDRFLSMLPEDLRQEVEVVLKQALVNGERPRAPEELQEKIREHFGELKETHRDQLELVLNYLPKELRDRIELEIKQNRVGHGMLPRFSGELLQEIREYFERLLPAGLKEQILAEVQRAIEADVYPVLSEDLREKIRRFMEMLMTPQLFH</sequence>
<reference evidence="3" key="1">
    <citation type="submission" date="2005-10" db="EMBL/GenBank/DDBJ databases">
        <authorList>
            <person name="Loftus B.J."/>
            <person name="Nene V.M."/>
            <person name="Hannick L.I."/>
            <person name="Bidwell S."/>
            <person name="Haas B."/>
            <person name="Amedeo P."/>
            <person name="Orvis J."/>
            <person name="Wortman J.R."/>
            <person name="White O.R."/>
            <person name="Salzberg S."/>
            <person name="Shumway M."/>
            <person name="Koo H."/>
            <person name="Zhao Y."/>
            <person name="Holmes M."/>
            <person name="Miller J."/>
            <person name="Schatz M."/>
            <person name="Pop M."/>
            <person name="Pai G."/>
            <person name="Utterback T."/>
            <person name="Rogers Y.-H."/>
            <person name="Kravitz S."/>
            <person name="Fraser C.M."/>
        </authorList>
    </citation>
    <scope>NUCLEOTIDE SEQUENCE</scope>
    <source>
        <strain evidence="3">Liverpool</strain>
    </source>
</reference>
<dbReference type="Proteomes" id="UP000682892">
    <property type="component" value="Unassembled WGS sequence"/>
</dbReference>
<keyword evidence="2" id="KW-0732">Signal</keyword>
<accession>Q17GX6</accession>
<dbReference type="OMA" id="KETHRDQ"/>
<feature type="signal peptide" evidence="2">
    <location>
        <begin position="1"/>
        <end position="19"/>
    </location>
</feature>
<evidence type="ECO:0000256" key="1">
    <source>
        <dbReference type="ARBA" id="ARBA00022679"/>
    </source>
</evidence>
<feature type="chain" id="PRO_5014307904" evidence="2">
    <location>
        <begin position="20"/>
        <end position="344"/>
    </location>
</feature>
<dbReference type="STRING" id="7159.Q17GX6"/>
<dbReference type="AlphaFoldDB" id="Q17GX6"/>
<evidence type="ECO:0000256" key="2">
    <source>
        <dbReference type="SAM" id="SignalP"/>
    </source>
</evidence>
<dbReference type="eggNOG" id="ENOG502T8MA">
    <property type="taxonomic scope" value="Eukaryota"/>
</dbReference>
<dbReference type="EMBL" id="CH477255">
    <property type="protein sequence ID" value="EAT45880.1"/>
    <property type="molecule type" value="Genomic_DNA"/>
</dbReference>
<evidence type="ECO:0000313" key="3">
    <source>
        <dbReference type="EMBL" id="EAT45880.1"/>
    </source>
</evidence>
<dbReference type="Pfam" id="PF14377">
    <property type="entry name" value="UBM"/>
    <property type="match status" value="3"/>
</dbReference>
<dbReference type="PaxDb" id="7159-AAEL002875-PA"/>
<gene>
    <name evidence="3" type="ORF">AaeL_AAEL002875</name>
</gene>
<dbReference type="PhylomeDB" id="Q17GX6"/>
<keyword evidence="1" id="KW-0808">Transferase</keyword>